<dbReference type="AlphaFoldDB" id="A0A563UFV6"/>
<evidence type="ECO:0000313" key="1">
    <source>
        <dbReference type="EMBL" id="TWR30262.1"/>
    </source>
</evidence>
<organism evidence="1 2">
    <name type="scientific">Mucilaginibacter pallidiroseus</name>
    <dbReference type="NCBI Taxonomy" id="2599295"/>
    <lineage>
        <taxon>Bacteria</taxon>
        <taxon>Pseudomonadati</taxon>
        <taxon>Bacteroidota</taxon>
        <taxon>Sphingobacteriia</taxon>
        <taxon>Sphingobacteriales</taxon>
        <taxon>Sphingobacteriaceae</taxon>
        <taxon>Mucilaginibacter</taxon>
    </lineage>
</organism>
<comment type="caution">
    <text evidence="1">The sequence shown here is derived from an EMBL/GenBank/DDBJ whole genome shotgun (WGS) entry which is preliminary data.</text>
</comment>
<dbReference type="RefSeq" id="WP_146380722.1">
    <property type="nucleotide sequence ID" value="NZ_VOEJ01000002.1"/>
</dbReference>
<keyword evidence="2" id="KW-1185">Reference proteome</keyword>
<protein>
    <submittedName>
        <fullName evidence="1">Uncharacterized protein</fullName>
    </submittedName>
</protein>
<evidence type="ECO:0000313" key="2">
    <source>
        <dbReference type="Proteomes" id="UP000320042"/>
    </source>
</evidence>
<name>A0A563UFV6_9SPHI</name>
<sequence length="84" mass="9446">MQNDLTAVQLLRLFLEPHFANVSIVPHGLNAETGRPTLKISGLRNKKEGRVFIDEAILLDLLTAPNMESIFQGLLDMMLEQTEK</sequence>
<dbReference type="EMBL" id="VOEJ01000002">
    <property type="protein sequence ID" value="TWR30262.1"/>
    <property type="molecule type" value="Genomic_DNA"/>
</dbReference>
<reference evidence="1 2" key="1">
    <citation type="submission" date="2019-07" db="EMBL/GenBank/DDBJ databases">
        <authorList>
            <person name="Kim J."/>
        </authorList>
    </citation>
    <scope>NUCLEOTIDE SEQUENCE [LARGE SCALE GENOMIC DNA]</scope>
    <source>
        <strain evidence="2">dk17</strain>
    </source>
</reference>
<proteinExistence type="predicted"/>
<gene>
    <name evidence="1" type="ORF">FPZ43_04795</name>
</gene>
<accession>A0A563UFV6</accession>
<dbReference type="Proteomes" id="UP000320042">
    <property type="component" value="Unassembled WGS sequence"/>
</dbReference>